<evidence type="ECO:0000313" key="4">
    <source>
        <dbReference type="Proteomes" id="UP000284531"/>
    </source>
</evidence>
<dbReference type="Proteomes" id="UP000284531">
    <property type="component" value="Unassembled WGS sequence"/>
</dbReference>
<dbReference type="PROSITE" id="PS50825">
    <property type="entry name" value="HYR"/>
    <property type="match status" value="1"/>
</dbReference>
<gene>
    <name evidence="3" type="ORF">BXY64_4258</name>
</gene>
<dbReference type="PANTHER" id="PTHR24273:SF32">
    <property type="entry name" value="HYALIN"/>
    <property type="match status" value="1"/>
</dbReference>
<evidence type="ECO:0000256" key="1">
    <source>
        <dbReference type="ARBA" id="ARBA00022737"/>
    </source>
</evidence>
<accession>A0A419WFD0</accession>
<dbReference type="Gene3D" id="2.60.120.200">
    <property type="match status" value="1"/>
</dbReference>
<dbReference type="AlphaFoldDB" id="A0A419WFD0"/>
<dbReference type="InterPro" id="IPR003410">
    <property type="entry name" value="HYR_dom"/>
</dbReference>
<dbReference type="EMBL" id="RAPQ01000015">
    <property type="protein sequence ID" value="RKD94095.1"/>
    <property type="molecule type" value="Genomic_DNA"/>
</dbReference>
<protein>
    <submittedName>
        <fullName evidence="3">Concanavalin A-like lectin/glucanase superfamily protein</fullName>
    </submittedName>
</protein>
<organism evidence="3 4">
    <name type="scientific">Marinifilum flexuosum</name>
    <dbReference type="NCBI Taxonomy" id="1117708"/>
    <lineage>
        <taxon>Bacteria</taxon>
        <taxon>Pseudomonadati</taxon>
        <taxon>Bacteroidota</taxon>
        <taxon>Bacteroidia</taxon>
        <taxon>Marinilabiliales</taxon>
        <taxon>Marinifilaceae</taxon>
    </lineage>
</organism>
<dbReference type="GO" id="GO:0005975">
    <property type="term" value="P:carbohydrate metabolic process"/>
    <property type="evidence" value="ECO:0007669"/>
    <property type="project" value="UniProtKB-ARBA"/>
</dbReference>
<dbReference type="RefSeq" id="WP_120241925.1">
    <property type="nucleotide sequence ID" value="NZ_RAPQ01000015.1"/>
</dbReference>
<dbReference type="OrthoDB" id="2582440at2"/>
<dbReference type="GO" id="GO:0030246">
    <property type="term" value="F:carbohydrate binding"/>
    <property type="evidence" value="ECO:0007669"/>
    <property type="project" value="UniProtKB-KW"/>
</dbReference>
<dbReference type="Pfam" id="PF02494">
    <property type="entry name" value="HYR"/>
    <property type="match status" value="1"/>
</dbReference>
<dbReference type="InterPro" id="IPR058515">
    <property type="entry name" value="DUF8202"/>
</dbReference>
<reference evidence="3 4" key="1">
    <citation type="submission" date="2018-09" db="EMBL/GenBank/DDBJ databases">
        <title>Genomic Encyclopedia of Archaeal and Bacterial Type Strains, Phase II (KMG-II): from individual species to whole genera.</title>
        <authorList>
            <person name="Goeker M."/>
        </authorList>
    </citation>
    <scope>NUCLEOTIDE SEQUENCE [LARGE SCALE GENOMIC DNA]</scope>
    <source>
        <strain evidence="3 4">DSM 21950</strain>
    </source>
</reference>
<evidence type="ECO:0000313" key="3">
    <source>
        <dbReference type="EMBL" id="RKD94095.1"/>
    </source>
</evidence>
<comment type="caution">
    <text evidence="3">The sequence shown here is derived from an EMBL/GenBank/DDBJ whole genome shotgun (WGS) entry which is preliminary data.</text>
</comment>
<keyword evidence="3" id="KW-0430">Lectin</keyword>
<evidence type="ECO:0000259" key="2">
    <source>
        <dbReference type="PROSITE" id="PS50825"/>
    </source>
</evidence>
<proteinExistence type="predicted"/>
<keyword evidence="4" id="KW-1185">Reference proteome</keyword>
<dbReference type="SUPFAM" id="SSF49899">
    <property type="entry name" value="Concanavalin A-like lectins/glucanases"/>
    <property type="match status" value="1"/>
</dbReference>
<name>A0A419WFD0_9BACT</name>
<feature type="domain" description="HYR" evidence="2">
    <location>
        <begin position="439"/>
        <end position="516"/>
    </location>
</feature>
<dbReference type="GO" id="GO:0004553">
    <property type="term" value="F:hydrolase activity, hydrolyzing O-glycosyl compounds"/>
    <property type="evidence" value="ECO:0007669"/>
    <property type="project" value="UniProtKB-ARBA"/>
</dbReference>
<dbReference type="InterPro" id="IPR013320">
    <property type="entry name" value="ConA-like_dom_sf"/>
</dbReference>
<dbReference type="Pfam" id="PF26628">
    <property type="entry name" value="DUF8202"/>
    <property type="match status" value="1"/>
</dbReference>
<keyword evidence="1" id="KW-0677">Repeat</keyword>
<sequence>MRSFISSCFLVIGFLLLTVVAEAQIVPAKSLWLRADVGVNLSGSRVVSWVDQSGNSWNAFAPSSSRRPLYQLSGSNFNPTFYFDGSDNLDISYRSGLNTNNFTVFSVHRLTGGNNRYRSPFTSRDDRPQRGYILYVAPNGRYQFWNGQGNNSGWRVLSTTRSASSSSELLIYRGSQSGNNLVKRGYVNGQSFAGPTSHRFARNRRRPYRIGAGATEGSGNYFWYGDISEQIVFNRALNNTQRQITESYLAIKYGLSLGNNNQAISYLKADGTSVWDATSTYRYDVAGLARENSPFDLDQKVSSSGNLGVNTSGNTVFATTNNFTLSNLDNSRQSLSEGQFLLWGHNNQSMNSWVNVGCSKRINRFWRLQNTMDVGTIFLQINLKNFPASSTGTYTLFLDNDTNLSNGVISTHTLIGNGDQYATSFDPPDGVSYFTIGVRDETPPVISNCPSNIDACSGDVITWTTPTATDNCGTPTLTANMASGQVFPDGDTTVIYTATDAWGNTSECRFTVSVNSKPVPLGIFYE</sequence>
<dbReference type="PANTHER" id="PTHR24273">
    <property type="entry name" value="FI04643P-RELATED"/>
    <property type="match status" value="1"/>
</dbReference>